<sequence>MRDVISGEYLPLTIGQFCNILPDDGDEIVAPLRAINRIYIIELSHSSRRAKKARIRRHRNGPVIALHAREIDARNSRRRWIMDGPGRIDRSPRLGPVGDQARPPRNVLRRPTGVGIGFRGRDEGHGRSS</sequence>
<feature type="region of interest" description="Disordered" evidence="1">
    <location>
        <begin position="82"/>
        <end position="129"/>
    </location>
</feature>
<accession>A0A4S2JZV4</accession>
<reference evidence="2 3" key="1">
    <citation type="journal article" date="2019" name="Philos. Trans. R. Soc. Lond., B, Biol. Sci.">
        <title>Ant behaviour and brain gene expression of defending hosts depend on the ecological success of the intruding social parasite.</title>
        <authorList>
            <person name="Kaur R."/>
            <person name="Stoldt M."/>
            <person name="Jongepier E."/>
            <person name="Feldmeyer B."/>
            <person name="Menzel F."/>
            <person name="Bornberg-Bauer E."/>
            <person name="Foitzik S."/>
        </authorList>
    </citation>
    <scope>NUCLEOTIDE SEQUENCE [LARGE SCALE GENOMIC DNA]</scope>
    <source>
        <tissue evidence="2">Whole body</tissue>
    </source>
</reference>
<proteinExistence type="predicted"/>
<keyword evidence="3" id="KW-1185">Reference proteome</keyword>
<dbReference type="AlphaFoldDB" id="A0A4S2JZV4"/>
<dbReference type="Proteomes" id="UP000310200">
    <property type="component" value="Unassembled WGS sequence"/>
</dbReference>
<comment type="caution">
    <text evidence="2">The sequence shown here is derived from an EMBL/GenBank/DDBJ whole genome shotgun (WGS) entry which is preliminary data.</text>
</comment>
<dbReference type="EMBL" id="QBLH01003287">
    <property type="protein sequence ID" value="TGZ40337.1"/>
    <property type="molecule type" value="Genomic_DNA"/>
</dbReference>
<evidence type="ECO:0000313" key="2">
    <source>
        <dbReference type="EMBL" id="TGZ40337.1"/>
    </source>
</evidence>
<protein>
    <submittedName>
        <fullName evidence="2">Uncharacterized protein</fullName>
    </submittedName>
</protein>
<evidence type="ECO:0000256" key="1">
    <source>
        <dbReference type="SAM" id="MobiDB-lite"/>
    </source>
</evidence>
<organism evidence="2 3">
    <name type="scientific">Temnothorax longispinosus</name>
    <dbReference type="NCBI Taxonomy" id="300112"/>
    <lineage>
        <taxon>Eukaryota</taxon>
        <taxon>Metazoa</taxon>
        <taxon>Ecdysozoa</taxon>
        <taxon>Arthropoda</taxon>
        <taxon>Hexapoda</taxon>
        <taxon>Insecta</taxon>
        <taxon>Pterygota</taxon>
        <taxon>Neoptera</taxon>
        <taxon>Endopterygota</taxon>
        <taxon>Hymenoptera</taxon>
        <taxon>Apocrita</taxon>
        <taxon>Aculeata</taxon>
        <taxon>Formicoidea</taxon>
        <taxon>Formicidae</taxon>
        <taxon>Myrmicinae</taxon>
        <taxon>Temnothorax</taxon>
    </lineage>
</organism>
<gene>
    <name evidence="2" type="ORF">DBV15_10528</name>
</gene>
<evidence type="ECO:0000313" key="3">
    <source>
        <dbReference type="Proteomes" id="UP000310200"/>
    </source>
</evidence>
<feature type="compositionally biased region" description="Basic and acidic residues" evidence="1">
    <location>
        <begin position="119"/>
        <end position="129"/>
    </location>
</feature>
<name>A0A4S2JZV4_9HYME</name>